<evidence type="ECO:0000256" key="1">
    <source>
        <dbReference type="SAM" id="SignalP"/>
    </source>
</evidence>
<dbReference type="EMBL" id="QYUR01000006">
    <property type="protein sequence ID" value="RJG10456.1"/>
    <property type="molecule type" value="Genomic_DNA"/>
</dbReference>
<name>A0A418XD70_9PSED</name>
<dbReference type="RefSeq" id="WP_119956138.1">
    <property type="nucleotide sequence ID" value="NZ_QYUR01000006.1"/>
</dbReference>
<gene>
    <name evidence="2" type="ORF">D3879_20855</name>
</gene>
<protein>
    <submittedName>
        <fullName evidence="2">Uncharacterized protein</fullName>
    </submittedName>
</protein>
<organism evidence="2 3">
    <name type="scientific">Pseudomonas cavernicola</name>
    <dbReference type="NCBI Taxonomy" id="2320866"/>
    <lineage>
        <taxon>Bacteria</taxon>
        <taxon>Pseudomonadati</taxon>
        <taxon>Pseudomonadota</taxon>
        <taxon>Gammaproteobacteria</taxon>
        <taxon>Pseudomonadales</taxon>
        <taxon>Pseudomonadaceae</taxon>
        <taxon>Pseudomonas</taxon>
    </lineage>
</organism>
<feature type="signal peptide" evidence="1">
    <location>
        <begin position="1"/>
        <end position="20"/>
    </location>
</feature>
<evidence type="ECO:0000313" key="3">
    <source>
        <dbReference type="Proteomes" id="UP000284021"/>
    </source>
</evidence>
<keyword evidence="1" id="KW-0732">Signal</keyword>
<comment type="caution">
    <text evidence="2">The sequence shown here is derived from an EMBL/GenBank/DDBJ whole genome shotgun (WGS) entry which is preliminary data.</text>
</comment>
<keyword evidence="3" id="KW-1185">Reference proteome</keyword>
<dbReference type="OrthoDB" id="7007897at2"/>
<evidence type="ECO:0000313" key="2">
    <source>
        <dbReference type="EMBL" id="RJG10456.1"/>
    </source>
</evidence>
<feature type="chain" id="PRO_5019171670" evidence="1">
    <location>
        <begin position="21"/>
        <end position="524"/>
    </location>
</feature>
<dbReference type="AlphaFoldDB" id="A0A418XD70"/>
<proteinExistence type="predicted"/>
<accession>A0A418XD70</accession>
<dbReference type="Proteomes" id="UP000284021">
    <property type="component" value="Unassembled WGS sequence"/>
</dbReference>
<sequence length="524" mass="55947">MSLRAVLGLGLSVWLAGASAMEVLSDEQMGKVSGAGVGFFLDQFYYDQGSATARVSGLKDGQGNPLQIDFERAYIKGVGSQRGAVDAEATIGTPRHPFTLKVVSGAAAPTLPAGTQALQLHTPTYTDPLNDTQQYGMWAYYQGCLYGEPGCTDANKAVAAVQAQLDLLQATSSALLAKYQAVGFMTLKQDIDADMVLVNQKKQLVETRTVTYQAARDTFNSTYAAAPSSYRGGLIWYNKPAQGETYYCSVFGCPQAVKNYNNSIDPYNTASTELFDAQKQLGEAWNVKRYDGSLTLSQRVSDYNEFSTLCGVPTAQSPICAGGSIKKTENGKQVVVLVASALQSGGTRVKGLDIGVEATFNLPSVAYSADGNGNIVKGATTSRTDFLSINLEGFTLNGAYLNLWGDSAGLQGEASLQMYADKLVIGVCRNCTDANRAVAKNLYFDINLGQASLQPLNLSVLAEGDLGLSLPGVTWANHQAFYQQVPKSNVSIGNLNIGGVDLGSQVVRGMRVDYLNMRTVNLPR</sequence>
<reference evidence="2 3" key="1">
    <citation type="submission" date="2018-09" db="EMBL/GenBank/DDBJ databases">
        <authorList>
            <person name="Zhu H."/>
        </authorList>
    </citation>
    <scope>NUCLEOTIDE SEQUENCE [LARGE SCALE GENOMIC DNA]</scope>
    <source>
        <strain evidence="2 3">K1S02-6</strain>
    </source>
</reference>